<evidence type="ECO:0000256" key="1">
    <source>
        <dbReference type="SAM" id="Phobius"/>
    </source>
</evidence>
<sequence length="202" mass="22678">MIRSIIVIQIRKLVDYIFKSSSKKRLLVIENRISEILEKEIGGVYKSKEKSKVVGTNPYLFVSLGVTSSPNLKVGAPFSSFGNLTSKSRSSSLVVVSTFFSSNSLLLQYFTLMGLIHILFSRLLHLVGCNSSLALILLICFLCKKEIPCIQVRTNQDLTYCYILCILLMANGVVIGLLLKFVLEGKEEVLHFIFEKTARVYN</sequence>
<dbReference type="AlphaFoldDB" id="A0A5N5TBW8"/>
<feature type="transmembrane region" description="Helical" evidence="1">
    <location>
        <begin position="162"/>
        <end position="183"/>
    </location>
</feature>
<comment type="caution">
    <text evidence="2">The sequence shown here is derived from an EMBL/GenBank/DDBJ whole genome shotgun (WGS) entry which is preliminary data.</text>
</comment>
<keyword evidence="1" id="KW-0472">Membrane</keyword>
<dbReference type="Proteomes" id="UP000326759">
    <property type="component" value="Unassembled WGS sequence"/>
</dbReference>
<keyword evidence="1" id="KW-1133">Transmembrane helix</keyword>
<dbReference type="EMBL" id="SEYY01003683">
    <property type="protein sequence ID" value="KAB7504154.1"/>
    <property type="molecule type" value="Genomic_DNA"/>
</dbReference>
<feature type="transmembrane region" description="Helical" evidence="1">
    <location>
        <begin position="123"/>
        <end position="142"/>
    </location>
</feature>
<keyword evidence="3" id="KW-1185">Reference proteome</keyword>
<gene>
    <name evidence="2" type="ORF">Anas_13768</name>
</gene>
<evidence type="ECO:0000313" key="3">
    <source>
        <dbReference type="Proteomes" id="UP000326759"/>
    </source>
</evidence>
<evidence type="ECO:0000313" key="2">
    <source>
        <dbReference type="EMBL" id="KAB7504154.1"/>
    </source>
</evidence>
<protein>
    <submittedName>
        <fullName evidence="2">Uncharacterized protein</fullName>
    </submittedName>
</protein>
<accession>A0A5N5TBW8</accession>
<keyword evidence="1" id="KW-0812">Transmembrane</keyword>
<reference evidence="2 3" key="1">
    <citation type="journal article" date="2019" name="PLoS Biol.">
        <title>Sex chromosomes control vertical transmission of feminizing Wolbachia symbionts in an isopod.</title>
        <authorList>
            <person name="Becking T."/>
            <person name="Chebbi M.A."/>
            <person name="Giraud I."/>
            <person name="Moumen B."/>
            <person name="Laverre T."/>
            <person name="Caubet Y."/>
            <person name="Peccoud J."/>
            <person name="Gilbert C."/>
            <person name="Cordaux R."/>
        </authorList>
    </citation>
    <scope>NUCLEOTIDE SEQUENCE [LARGE SCALE GENOMIC DNA]</scope>
    <source>
        <strain evidence="2">ANa2</strain>
        <tissue evidence="2">Whole body excluding digestive tract and cuticle</tissue>
    </source>
</reference>
<organism evidence="2 3">
    <name type="scientific">Armadillidium nasatum</name>
    <dbReference type="NCBI Taxonomy" id="96803"/>
    <lineage>
        <taxon>Eukaryota</taxon>
        <taxon>Metazoa</taxon>
        <taxon>Ecdysozoa</taxon>
        <taxon>Arthropoda</taxon>
        <taxon>Crustacea</taxon>
        <taxon>Multicrustacea</taxon>
        <taxon>Malacostraca</taxon>
        <taxon>Eumalacostraca</taxon>
        <taxon>Peracarida</taxon>
        <taxon>Isopoda</taxon>
        <taxon>Oniscidea</taxon>
        <taxon>Crinocheta</taxon>
        <taxon>Armadillidiidae</taxon>
        <taxon>Armadillidium</taxon>
    </lineage>
</organism>
<feature type="transmembrane region" description="Helical" evidence="1">
    <location>
        <begin position="93"/>
        <end position="117"/>
    </location>
</feature>
<proteinExistence type="predicted"/>
<name>A0A5N5TBW8_9CRUS</name>